<sequence length="135" mass="15266">MTSGADSLFYVLFRGFKLEFMAAALTEHGILREAIGRHFIQFFHFSRHIDLVAASASITFFHLLPPVSFVFRIKRSSLRVQLFLQLCEDNEQTFALILFANSVPRPLERLMLMTAGLSTQWAGNVTGQNEISVAK</sequence>
<keyword evidence="1" id="KW-0472">Membrane</keyword>
<evidence type="ECO:0000256" key="1">
    <source>
        <dbReference type="SAM" id="Phobius"/>
    </source>
</evidence>
<keyword evidence="1" id="KW-0812">Transmembrane</keyword>
<keyword evidence="1" id="KW-1133">Transmembrane helix</keyword>
<dbReference type="AlphaFoldDB" id="Q24ZN2"/>
<organism evidence="2 3">
    <name type="scientific">Desulfitobacterium hafniense (strain Y51)</name>
    <dbReference type="NCBI Taxonomy" id="138119"/>
    <lineage>
        <taxon>Bacteria</taxon>
        <taxon>Bacillati</taxon>
        <taxon>Bacillota</taxon>
        <taxon>Clostridia</taxon>
        <taxon>Eubacteriales</taxon>
        <taxon>Desulfitobacteriaceae</taxon>
        <taxon>Desulfitobacterium</taxon>
    </lineage>
</organism>
<gene>
    <name evidence="2" type="ordered locus">DSY0721</name>
</gene>
<keyword evidence="3" id="KW-1185">Reference proteome</keyword>
<reference evidence="2 3" key="1">
    <citation type="journal article" date="2006" name="J. Bacteriol.">
        <title>Complete genome sequence of the dehalorespiring bacterium Desulfitobacterium hafniense Y51 and comparison with Dehalococcoides ethenogenes 195.</title>
        <authorList>
            <person name="Nonaka H."/>
            <person name="Keresztes G."/>
            <person name="Shinoda Y."/>
            <person name="Ikenaga Y."/>
            <person name="Abe M."/>
            <person name="Naito K."/>
            <person name="Inatomi K."/>
            <person name="Furukawa K."/>
            <person name="Inui M."/>
            <person name="Yukawa H."/>
        </authorList>
    </citation>
    <scope>NUCLEOTIDE SEQUENCE [LARGE SCALE GENOMIC DNA]</scope>
    <source>
        <strain evidence="2 3">Y51</strain>
    </source>
</reference>
<dbReference type="Proteomes" id="UP000001946">
    <property type="component" value="Chromosome"/>
</dbReference>
<dbReference type="KEGG" id="dsy:DSY0721"/>
<proteinExistence type="predicted"/>
<dbReference type="EMBL" id="AP008230">
    <property type="protein sequence ID" value="BAE82510.1"/>
    <property type="molecule type" value="Genomic_DNA"/>
</dbReference>
<evidence type="ECO:0000313" key="2">
    <source>
        <dbReference type="EMBL" id="BAE82510.1"/>
    </source>
</evidence>
<feature type="transmembrane region" description="Helical" evidence="1">
    <location>
        <begin position="51"/>
        <end position="71"/>
    </location>
</feature>
<accession>Q24ZN2</accession>
<evidence type="ECO:0000313" key="3">
    <source>
        <dbReference type="Proteomes" id="UP000001946"/>
    </source>
</evidence>
<name>Q24ZN2_DESHY</name>
<dbReference type="HOGENOM" id="CLU_1882387_0_0_9"/>
<protein>
    <submittedName>
        <fullName evidence="2">Uncharacterized protein</fullName>
    </submittedName>
</protein>